<keyword evidence="4" id="KW-1003">Cell membrane</keyword>
<dbReference type="GO" id="GO:0005524">
    <property type="term" value="F:ATP binding"/>
    <property type="evidence" value="ECO:0007669"/>
    <property type="project" value="UniProtKB-KW"/>
</dbReference>
<dbReference type="SMART" id="SM00448">
    <property type="entry name" value="REC"/>
    <property type="match status" value="2"/>
</dbReference>
<evidence type="ECO:0000256" key="15">
    <source>
        <dbReference type="PROSITE-ProRule" id="PRU00110"/>
    </source>
</evidence>
<keyword evidence="9 25" id="KW-0418">Kinase</keyword>
<dbReference type="InterPro" id="IPR005467">
    <property type="entry name" value="His_kinase_dom"/>
</dbReference>
<feature type="domain" description="PAC" evidence="22">
    <location>
        <begin position="683"/>
        <end position="736"/>
    </location>
</feature>
<feature type="modified residue" description="4-aspartylphosphate" evidence="16">
    <location>
        <position position="1173"/>
    </location>
</feature>
<keyword evidence="11 18" id="KW-1133">Transmembrane helix</keyword>
<keyword evidence="7 18" id="KW-0812">Transmembrane</keyword>
<evidence type="ECO:0000256" key="17">
    <source>
        <dbReference type="SAM" id="Coils"/>
    </source>
</evidence>
<dbReference type="InterPro" id="IPR036641">
    <property type="entry name" value="HPT_dom_sf"/>
</dbReference>
<organism evidence="25 26">
    <name type="scientific">Proteobacteria bacterium 228</name>
    <dbReference type="NCBI Taxonomy" id="2083153"/>
    <lineage>
        <taxon>Bacteria</taxon>
        <taxon>Pseudomonadati</taxon>
        <taxon>Pseudomonadota</taxon>
    </lineage>
</organism>
<evidence type="ECO:0000256" key="14">
    <source>
        <dbReference type="ARBA" id="ARBA00023306"/>
    </source>
</evidence>
<dbReference type="SUPFAM" id="SSF158472">
    <property type="entry name" value="HAMP domain-like"/>
    <property type="match status" value="1"/>
</dbReference>
<dbReference type="FunFam" id="3.30.565.10:FF:000010">
    <property type="entry name" value="Sensor histidine kinase RcsC"/>
    <property type="match status" value="1"/>
</dbReference>
<feature type="transmembrane region" description="Helical" evidence="18">
    <location>
        <begin position="6"/>
        <end position="25"/>
    </location>
</feature>
<dbReference type="Pfam" id="PF01627">
    <property type="entry name" value="Hpt"/>
    <property type="match status" value="1"/>
</dbReference>
<comment type="subcellular location">
    <subcellularLocation>
        <location evidence="2">Cell membrane</location>
        <topology evidence="2">Multi-pass membrane protein</topology>
    </subcellularLocation>
</comment>
<dbReference type="Gene3D" id="3.30.450.20">
    <property type="entry name" value="PAS domain"/>
    <property type="match status" value="3"/>
</dbReference>
<evidence type="ECO:0000313" key="25">
    <source>
        <dbReference type="EMBL" id="PPC74584.1"/>
    </source>
</evidence>
<evidence type="ECO:0000259" key="23">
    <source>
        <dbReference type="PROSITE" id="PS50885"/>
    </source>
</evidence>
<dbReference type="Gene3D" id="1.10.287.130">
    <property type="match status" value="1"/>
</dbReference>
<feature type="domain" description="HPt" evidence="24">
    <location>
        <begin position="1430"/>
        <end position="1534"/>
    </location>
</feature>
<evidence type="ECO:0000256" key="11">
    <source>
        <dbReference type="ARBA" id="ARBA00022989"/>
    </source>
</evidence>
<dbReference type="OrthoDB" id="5287236at2"/>
<dbReference type="PRINTS" id="PR00344">
    <property type="entry name" value="BCTRLSENSOR"/>
</dbReference>
<keyword evidence="14" id="KW-0131">Cell cycle</keyword>
<evidence type="ECO:0000256" key="18">
    <source>
        <dbReference type="SAM" id="Phobius"/>
    </source>
</evidence>
<evidence type="ECO:0000256" key="12">
    <source>
        <dbReference type="ARBA" id="ARBA00023012"/>
    </source>
</evidence>
<dbReference type="CDD" id="cd00082">
    <property type="entry name" value="HisKA"/>
    <property type="match status" value="1"/>
</dbReference>
<dbReference type="InterPro" id="IPR035965">
    <property type="entry name" value="PAS-like_dom_sf"/>
</dbReference>
<feature type="domain" description="PAC" evidence="22">
    <location>
        <begin position="812"/>
        <end position="864"/>
    </location>
</feature>
<dbReference type="SUPFAM" id="SSF52172">
    <property type="entry name" value="CheY-like"/>
    <property type="match status" value="2"/>
</dbReference>
<evidence type="ECO:0000256" key="8">
    <source>
        <dbReference type="ARBA" id="ARBA00022741"/>
    </source>
</evidence>
<evidence type="ECO:0000259" key="20">
    <source>
        <dbReference type="PROSITE" id="PS50110"/>
    </source>
</evidence>
<dbReference type="Gene3D" id="1.20.120.160">
    <property type="entry name" value="HPT domain"/>
    <property type="match status" value="1"/>
</dbReference>
<keyword evidence="5 16" id="KW-0597">Phosphoprotein</keyword>
<evidence type="ECO:0000256" key="5">
    <source>
        <dbReference type="ARBA" id="ARBA00022553"/>
    </source>
</evidence>
<evidence type="ECO:0000256" key="13">
    <source>
        <dbReference type="ARBA" id="ARBA00023136"/>
    </source>
</evidence>
<dbReference type="Pfam" id="PF13188">
    <property type="entry name" value="PAS_8"/>
    <property type="match status" value="1"/>
</dbReference>
<dbReference type="InterPro" id="IPR011006">
    <property type="entry name" value="CheY-like_superfamily"/>
</dbReference>
<dbReference type="CDD" id="cd17546">
    <property type="entry name" value="REC_hyHK_CKI1_RcsC-like"/>
    <property type="match status" value="2"/>
</dbReference>
<comment type="catalytic activity">
    <reaction evidence="1">
        <text>ATP + protein L-histidine = ADP + protein N-phospho-L-histidine.</text>
        <dbReference type="EC" id="2.7.13.3"/>
    </reaction>
</comment>
<feature type="domain" description="Response regulatory" evidence="20">
    <location>
        <begin position="1119"/>
        <end position="1240"/>
    </location>
</feature>
<keyword evidence="10" id="KW-0067">ATP-binding</keyword>
<evidence type="ECO:0000256" key="2">
    <source>
        <dbReference type="ARBA" id="ARBA00004651"/>
    </source>
</evidence>
<dbReference type="PROSITE" id="PS50885">
    <property type="entry name" value="HAMP"/>
    <property type="match status" value="1"/>
</dbReference>
<dbReference type="Pfam" id="PF00672">
    <property type="entry name" value="HAMP"/>
    <property type="match status" value="1"/>
</dbReference>
<dbReference type="Gene3D" id="3.30.565.10">
    <property type="entry name" value="Histidine kinase-like ATPase, C-terminal domain"/>
    <property type="match status" value="1"/>
</dbReference>
<dbReference type="PROSITE" id="PS50112">
    <property type="entry name" value="PAS"/>
    <property type="match status" value="2"/>
</dbReference>
<dbReference type="EC" id="2.7.13.3" evidence="3"/>
<dbReference type="SMART" id="SM00073">
    <property type="entry name" value="HPT"/>
    <property type="match status" value="1"/>
</dbReference>
<evidence type="ECO:0000256" key="10">
    <source>
        <dbReference type="ARBA" id="ARBA00022840"/>
    </source>
</evidence>
<evidence type="ECO:0000259" key="22">
    <source>
        <dbReference type="PROSITE" id="PS50113"/>
    </source>
</evidence>
<dbReference type="InterPro" id="IPR003660">
    <property type="entry name" value="HAMP_dom"/>
</dbReference>
<dbReference type="InterPro" id="IPR013656">
    <property type="entry name" value="PAS_4"/>
</dbReference>
<dbReference type="InterPro" id="IPR000700">
    <property type="entry name" value="PAS-assoc_C"/>
</dbReference>
<dbReference type="SMART" id="SM00388">
    <property type="entry name" value="HisKA"/>
    <property type="match status" value="1"/>
</dbReference>
<dbReference type="PROSITE" id="PS50113">
    <property type="entry name" value="PAC"/>
    <property type="match status" value="2"/>
</dbReference>
<dbReference type="CDD" id="cd00130">
    <property type="entry name" value="PAS"/>
    <property type="match status" value="2"/>
</dbReference>
<dbReference type="SUPFAM" id="SSF47384">
    <property type="entry name" value="Homodimeric domain of signal transducing histidine kinase"/>
    <property type="match status" value="1"/>
</dbReference>
<dbReference type="PANTHER" id="PTHR45339:SF1">
    <property type="entry name" value="HYBRID SIGNAL TRANSDUCTION HISTIDINE KINASE J"/>
    <property type="match status" value="1"/>
</dbReference>
<dbReference type="Gene3D" id="3.40.50.2300">
    <property type="match status" value="2"/>
</dbReference>
<dbReference type="InterPro" id="IPR008207">
    <property type="entry name" value="Sig_transdc_His_kin_Hpt_dom"/>
</dbReference>
<dbReference type="CDD" id="cd16922">
    <property type="entry name" value="HATPase_EvgS-ArcB-TorS-like"/>
    <property type="match status" value="1"/>
</dbReference>
<dbReference type="InterPro" id="IPR003018">
    <property type="entry name" value="GAF"/>
</dbReference>
<dbReference type="GO" id="GO:0005886">
    <property type="term" value="C:plasma membrane"/>
    <property type="evidence" value="ECO:0007669"/>
    <property type="project" value="UniProtKB-SubCell"/>
</dbReference>
<evidence type="ECO:0000256" key="6">
    <source>
        <dbReference type="ARBA" id="ARBA00022679"/>
    </source>
</evidence>
<feature type="modified residue" description="4-aspartylphosphate" evidence="16">
    <location>
        <position position="1317"/>
    </location>
</feature>
<feature type="transmembrane region" description="Helical" evidence="18">
    <location>
        <begin position="186"/>
        <end position="209"/>
    </location>
</feature>
<dbReference type="SUPFAM" id="SSF55874">
    <property type="entry name" value="ATPase domain of HSP90 chaperone/DNA topoisomerase II/histidine kinase"/>
    <property type="match status" value="1"/>
</dbReference>
<dbReference type="SUPFAM" id="SSF55781">
    <property type="entry name" value="GAF domain-like"/>
    <property type="match status" value="1"/>
</dbReference>
<keyword evidence="8" id="KW-0547">Nucleotide-binding</keyword>
<dbReference type="PROSITE" id="PS50110">
    <property type="entry name" value="RESPONSE_REGULATORY"/>
    <property type="match status" value="2"/>
</dbReference>
<keyword evidence="17" id="KW-0175">Coiled coil</keyword>
<dbReference type="Proteomes" id="UP000238196">
    <property type="component" value="Unassembled WGS sequence"/>
</dbReference>
<dbReference type="SUPFAM" id="SSF55785">
    <property type="entry name" value="PYP-like sensor domain (PAS domain)"/>
    <property type="match status" value="3"/>
</dbReference>
<dbReference type="InterPro" id="IPR000014">
    <property type="entry name" value="PAS"/>
</dbReference>
<name>A0A2S5KID6_9PROT</name>
<dbReference type="PROSITE" id="PS50109">
    <property type="entry name" value="HIS_KIN"/>
    <property type="match status" value="1"/>
</dbReference>
<feature type="coiled-coil region" evidence="17">
    <location>
        <begin position="417"/>
        <end position="464"/>
    </location>
</feature>
<evidence type="ECO:0000256" key="4">
    <source>
        <dbReference type="ARBA" id="ARBA00022475"/>
    </source>
</evidence>
<comment type="caution">
    <text evidence="25">The sequence shown here is derived from an EMBL/GenBank/DDBJ whole genome shotgun (WGS) entry which is preliminary data.</text>
</comment>
<dbReference type="InterPro" id="IPR029016">
    <property type="entry name" value="GAF-like_dom_sf"/>
</dbReference>
<accession>A0A2S5KID6</accession>
<feature type="domain" description="Response regulatory" evidence="20">
    <location>
        <begin position="1268"/>
        <end position="1384"/>
    </location>
</feature>
<dbReference type="Gene3D" id="6.10.340.10">
    <property type="match status" value="1"/>
</dbReference>
<evidence type="ECO:0000256" key="3">
    <source>
        <dbReference type="ARBA" id="ARBA00012438"/>
    </source>
</evidence>
<evidence type="ECO:0000259" key="19">
    <source>
        <dbReference type="PROSITE" id="PS50109"/>
    </source>
</evidence>
<dbReference type="SMART" id="SM00091">
    <property type="entry name" value="PAS"/>
    <property type="match status" value="2"/>
</dbReference>
<evidence type="ECO:0000259" key="21">
    <source>
        <dbReference type="PROSITE" id="PS50112"/>
    </source>
</evidence>
<keyword evidence="13 18" id="KW-0472">Membrane</keyword>
<protein>
    <recommendedName>
        <fullName evidence="3">histidine kinase</fullName>
        <ecNumber evidence="3">2.7.13.3</ecNumber>
    </recommendedName>
</protein>
<feature type="modified residue" description="Phosphohistidine" evidence="15">
    <location>
        <position position="1469"/>
    </location>
</feature>
<dbReference type="InterPro" id="IPR003661">
    <property type="entry name" value="HisK_dim/P_dom"/>
</dbReference>
<evidence type="ECO:0000256" key="9">
    <source>
        <dbReference type="ARBA" id="ARBA00022777"/>
    </source>
</evidence>
<evidence type="ECO:0000259" key="24">
    <source>
        <dbReference type="PROSITE" id="PS50894"/>
    </source>
</evidence>
<dbReference type="Pfam" id="PF00072">
    <property type="entry name" value="Response_reg"/>
    <property type="match status" value="2"/>
</dbReference>
<dbReference type="Pfam" id="PF02518">
    <property type="entry name" value="HATPase_c"/>
    <property type="match status" value="1"/>
</dbReference>
<dbReference type="SMART" id="SM00387">
    <property type="entry name" value="HATPase_c"/>
    <property type="match status" value="1"/>
</dbReference>
<dbReference type="InterPro" id="IPR001789">
    <property type="entry name" value="Sig_transdc_resp-reg_receiver"/>
</dbReference>
<dbReference type="Gene3D" id="3.30.450.40">
    <property type="match status" value="1"/>
</dbReference>
<dbReference type="NCBIfam" id="TIGR00229">
    <property type="entry name" value="sensory_box"/>
    <property type="match status" value="2"/>
</dbReference>
<evidence type="ECO:0000313" key="26">
    <source>
        <dbReference type="Proteomes" id="UP000238196"/>
    </source>
</evidence>
<dbReference type="Pfam" id="PF00512">
    <property type="entry name" value="HisKA"/>
    <property type="match status" value="1"/>
</dbReference>
<dbReference type="PANTHER" id="PTHR45339">
    <property type="entry name" value="HYBRID SIGNAL TRANSDUCTION HISTIDINE KINASE J"/>
    <property type="match status" value="1"/>
</dbReference>
<dbReference type="GO" id="GO:0000155">
    <property type="term" value="F:phosphorelay sensor kinase activity"/>
    <property type="evidence" value="ECO:0007669"/>
    <property type="project" value="InterPro"/>
</dbReference>
<keyword evidence="12" id="KW-0902">Two-component regulatory system</keyword>
<feature type="domain" description="PAS" evidence="21">
    <location>
        <begin position="461"/>
        <end position="513"/>
    </location>
</feature>
<feature type="domain" description="PAS" evidence="21">
    <location>
        <begin position="744"/>
        <end position="796"/>
    </location>
</feature>
<feature type="domain" description="HAMP" evidence="23">
    <location>
        <begin position="207"/>
        <end position="260"/>
    </location>
</feature>
<dbReference type="InterPro" id="IPR004358">
    <property type="entry name" value="Sig_transdc_His_kin-like_C"/>
</dbReference>
<dbReference type="InterPro" id="IPR003594">
    <property type="entry name" value="HATPase_dom"/>
</dbReference>
<dbReference type="InterPro" id="IPR036097">
    <property type="entry name" value="HisK_dim/P_sf"/>
</dbReference>
<evidence type="ECO:0000256" key="16">
    <source>
        <dbReference type="PROSITE-ProRule" id="PRU00169"/>
    </source>
</evidence>
<dbReference type="SMART" id="SM00304">
    <property type="entry name" value="HAMP"/>
    <property type="match status" value="1"/>
</dbReference>
<dbReference type="PROSITE" id="PS50894">
    <property type="entry name" value="HPT"/>
    <property type="match status" value="1"/>
</dbReference>
<dbReference type="FunFam" id="1.10.287.130:FF:000038">
    <property type="entry name" value="Sensory transduction histidine kinase"/>
    <property type="match status" value="1"/>
</dbReference>
<evidence type="ECO:0000256" key="1">
    <source>
        <dbReference type="ARBA" id="ARBA00000085"/>
    </source>
</evidence>
<dbReference type="Pfam" id="PF08448">
    <property type="entry name" value="PAS_4"/>
    <property type="match status" value="1"/>
</dbReference>
<dbReference type="SUPFAM" id="SSF47226">
    <property type="entry name" value="Histidine-containing phosphotransfer domain, HPT domain"/>
    <property type="match status" value="1"/>
</dbReference>
<reference evidence="25 26" key="1">
    <citation type="submission" date="2018-02" db="EMBL/GenBank/DDBJ databases">
        <title>novel marine gammaproteobacteria from coastal saline agro ecosystem.</title>
        <authorList>
            <person name="Krishnan R."/>
            <person name="Ramesh Kumar N."/>
        </authorList>
    </citation>
    <scope>NUCLEOTIDE SEQUENCE [LARGE SCALE GENOMIC DNA]</scope>
    <source>
        <strain evidence="25 26">228</strain>
    </source>
</reference>
<feature type="domain" description="Histidine kinase" evidence="19">
    <location>
        <begin position="882"/>
        <end position="1103"/>
    </location>
</feature>
<gene>
    <name evidence="25" type="ORF">C4K68_25015</name>
</gene>
<dbReference type="EMBL" id="PRLP01000143">
    <property type="protein sequence ID" value="PPC74584.1"/>
    <property type="molecule type" value="Genomic_DNA"/>
</dbReference>
<dbReference type="InterPro" id="IPR036890">
    <property type="entry name" value="HATPase_C_sf"/>
</dbReference>
<evidence type="ECO:0000256" key="7">
    <source>
        <dbReference type="ARBA" id="ARBA00022692"/>
    </source>
</evidence>
<sequence length="1608" mass="179504">MSIQRLLEITLVPLVVLLFASIMMMRNITDNQQSIASFSNQRGQTQRAGEDIRNRSQDLTRLARSYINSTEPAIKQRYQQLLAITIQDHNDSSRRGLSDQEQQLLATAWDQLLKLTEIEQHAFSIAEGQVKGQGKQEAMELVLDGPYQAATDAINDAVDGLNHSLAARMQDDFQHLTNDTQNKSQVVLATLIGLTLLLLFIYLGAIRFISRPLALLRDSILRIADGQLQEVIPYQTRNNEMGAMAKGIVRLQQVYQAMETQQWVKHHVASIGSAMQQADNFTQLAQRLLTGVAPLLNTGHAAFYLHEEDERRLRLMGGYGISERKSLNQSFDIGEGLVGQCALEMNTITLTRPPQDYILIRSGTGEAIPTAIRVIPVSLNNRLLGVLELATHEEFSERTSALLDALLPVMAMSLEILERTQKTRQLLEATQAQARQMEEQARHLEEQTVELEAQQEQLAETEAWYRRLIESSPSGMLVINDNGSIELVNPLAEHIFGYSDGELLGRPAEVVVPALLEELSGKAGSGSGKAINKWRRFFADQDSDDLSAHDSLGLHKQGHQVALEIALNRLPSLGGRGLCACVSIVDISSRKAMEEHIQHVNRMSDKALELTNAGYWHIPLNGRNDFNSSPRNDDLCGISNNSDDLCHRLEQDWLANIAAVDDAIATQVRQALEDAREDRATGMDITYPYRRPSDGRQVWLHSVGFISRDARQKPCDIYGVTQDVTEQFQARQQLNEQLAFQHVLFDTVPYPVFYLDAKGHFLGFNQAYERHFAVQREMLIGHAMAELSFIDEEERERCAAECHELICSAGHVQREITVRFSDGQPHQTLYLASGFTLQDGSPGGLVGTYVDISEQKEAQRLIAEAKEEADAASKAKGDFLANMSHEIRTPMNAIIGMSHLALKTELSPRQRDYLKKIQQSGQHLLGIINDILDFSKIEAGKLYVERTSLDLYNVLDNVANLISEKAEAKGLELIFDIAQDVPNALIGDPLRLGQILINYANNAVKFTEEGEIQIVVQCLEDTEQDVLLRFAVQDTGIGIKEEQMQRLFQSFQQADTSTTRRYGGTGLGLAICKRLAELMGGDVGVDSLFGQGSTFWFTARLGKDSSRQHLAIPDVRGRRVLVVDDNDNARAVLNDMLENLQFRVDAVASGREALNAVRDAAQAGQPYDLIFLDWQMPDMDGSETARHIQTLELRNKPHLVMVTGYGREEILKRAEQVGIGDVLIKPLNPSMLFDTIIRLFGVDRADIAHERQELSHSMPDLGRLKGKRILLVEDNELNQEVAYELLSEIGLLVEIAADGKIALDKVQQRPYDLVLMDMQMPVMDGLESTRAIRALPAFAKLPIVAMTANAMQRDREQCLEAGMNDHLAKPIEPELLWHTLLQWIPATVSDIASQPTTAPMQGHPNGVDTPRLPEITGLDTRLGMRRVMGKAELYLKMLNKFLDSQSLSVSQLQEALVLQQRETAQRIAHTLKSTSGNIGATELESVAAELEMLLGEQLINTDHAALARAETLHSQLISDLKHSLRHDEMPEQSQHSSTEQREALEHLQRLLADNDAEASDYLERYNDQLRAALGTGFHDVQNAVLAFDFETALATLQQRAQTNDFSNK</sequence>
<dbReference type="Pfam" id="PF13185">
    <property type="entry name" value="GAF_2"/>
    <property type="match status" value="1"/>
</dbReference>
<proteinExistence type="predicted"/>
<keyword evidence="6" id="KW-0808">Transferase</keyword>